<sequence length="3899" mass="429503">MASPMSRASRISPTPSNFSLSRRASGSSLSSPPPETDPAVIVGLACRVPGAQNPSQLWENIEAQKDLRQKMPSNRFNVDAFYHPDGTNKGTTNAKYGYFLDQDIADFDAGFFHISGKEAEAMDPQQRLLLEVVYEALENAGITLDEINGSQTSVFCGCFTNDYNAMTTKDLEYYPKYSVTGTGNSILANRISYFYNLHGPSATIDTACSSSLVCFHMGTQSLRNNECDISIVVGSALHFDPNIFITMTDLGMLSVNGRCATFDASGSGYVRGEGICAAVLKRQSQAEYHGDHIRAVVRASATNHDGTKQGITLPSSIAQEDLIRRVYSNAGLNPADTQYFEAHGTGTARGDPIETRAIGAVFSESRKDPLYIGSVKSNIGHLEGASGLAGIIKTTMALESGKIPPNMHFKNPNPEIKFDEWKLSVPQAMIDWPSTEGPRRASINSFGYGGTNAHIVLEAYHPSVRASLSSIELPKEFASMVSVRPVLLPLTSHSENAGKLLVSRFASYLQEHPDRRVSDLAASLSSRRSLHQQRSFAIGKDRETVLESLNNPSPNAKWTAASKQKPRLGFVFTGQGGQWFAMGRQLIQQSPLFKQTLEKCDSVLQRLPDRPDWSVIQELLRSKEDSRLGQTRFSQPICTALQLAILDLLKTWNVEPSAVVGHSSGEMATAYAAGILSFENAMIAAYYRGLYMSNGVEGDSAVRGSMMAVGLTEMEAIAELKSYQGKICIAAVNSPSSMTLSGDEDAIIQLRESLTERKIFARQLQVAQAFHSHHMLPLAPAYEKALNGCEGFAPQPAKIRMFSSVTARLADPTKMGAEYWTANMTGAVRFSDALTGILLDDDEEKNVDVLVEIGPHPALKGPSRQVVQSLKLDIPYIASLTRGVDDYEGLLTTAGQLFQLGYPVNLEAVNSDHFIAETGSIYQVPRGQRLEDLPSYAWDHKRYWSETRFIKEHRLRSQRHSVLGAMVPGSVAKYPRWRNYIRQKELPWLSDHVVDGKVIFPAAGYISMAIEAVSSTIDRSLGFKEVSLRDVVVKSALILDESDVGSEIILELRPATISAKSKSDAWYEFVISSYDENQRCTEHCCGLISIETGTPAAFKRLDIHPTFEALQKKCTECISADNFYQHLWDLGLQYGKNFSLLTGSLETGPGFALGSLAFQPGQYATEQADLTIMHPTLLDASFHVIFAAIESIIGRPLDEALVPTFIRSFKISGSFAKVMTASDEQNFEVCSFTRLPGPRVAISDLLVADKGSDEPLLQFQGLEVTSLGADSNENTASRSLFFRTRWQPTFDLLKSDSPALCNRDISEVVDIFAHQHPNSAILHFTSSVQRTRDVLRYLGGTSNERRRFKSITPVFSQELPTEELEILAQERSGLVDISEPKTGEYDLVIVSSAVESGVSDFVREGGYVITDGQTVDANGLTALFTTGNLTTWRKELKQVSSNGPLTIILPSRPSERTLDLAQRIKTVYGDSPISYTSFATLADQPARSENVIVLSNLDEALFFDETLDSQQTYKAVQSLLTSAGKNIVWVLESATLESSKPEDAMIVGLARVARSENDQLRLVTLDMPAAHPNDLTAKRVIEVLDRNIEEDEIAEREGSLFIPRVEADDSLNSKLRNGVNSQPRLEPLGSRPLALKIGKVGLLETLVFEEDDEILDHELADDEIEIEVKASAINFRDIAASMGIIEDFKLGDECSGVVLRVGSKVDKAAFDVGDRVVAWRPGQGAHRTIVRNPASLCYKLGPMPFAEAAALPLILTTAYYSLVDTARLQSGEYVLIHSAAGGVGQMAIQIAQMLGANVIATVGSQAKRDLLKSKYGLRDEQIFSSRDDSFVQGVMSVTGGRGVDVALNSLAGKLLHATWSCMAAFGRFIEIGKRDIHENTKIDMDPFRKSVTFASVDLITMFERNKVLGARVLQDCCKLVHDGHITPPESIAELPYSDVIKAFRLLQMGKHTGKVVLVPHKEDVVPVRPATYRNRKLFDSAKTYLLVGGLGGLGRTLAEWMVRKGARNLAFFSRSGAERAEAKATVDWLKARDVQVSVYKGDVAKYSDVESSIRSISNLGGVFQAAMVLQDAPFDSMTHKQWQTCTRPKVLGAYNLHKATADKPLDFFICFSSASGTIGSKGQANYSSANAYLDALMRHRREIGLAGATMNCGMIIGVGAVAENQALQKVMERIGYDAVNKEELLYQIEEAVASDNSLKLSPRGVELHQTITGLNLSKNDLYWSFKPLFRNLYSNNDFNQNSGQTEGSKNLSVLLHTAATAEERTSLLLEAFIEKIAAVLAVPADTIQPSNPLSAYGLDSIVAVEFRKWFAKTVGVDLALFDVLGAASIIALVNKAVGLIKLDASSGKDAPEAAGDNTKAEDKKEPESVASQAVSVIPKADTSLPIPMSTFQSRLWFLHNFAEDKTYLNLPVVAHLKGKPDIVALRESLDEMKRRNPILRTCYFEGDDFAEQMITEDCDSRLGFEDCSNAAEPKKALTKVAARLRAAELDIEEGDVLRVTLVDLGNDEYALVFICHHIAIDRGSAKSFLDQMTAIYDGIKTKKDLSIIPKPQVTYSDFTVWHNALIASAGLQPDIAFWKEKLAGIPAASKLLPFAKSERPLHNDYSRSTFTGTLKTGLLNRLKRVCSQSGATPFQFLLTAFRAFLFRYTEDKDLTMLVIDGNRPHPDVEDVLGFFVNMTPIRCQDDCETSFDKLLETVKGRTLEAMSHSNVPFDTIVDVMQVEKTTSHFPLGQVVVNYQMHGTFPVYRTQDYSIHDVEAEDIPSACELNLEALEDPEKGLNLRLEYSTTLYGENDMERFFDNFMAFLSSAIRDHRQPLDEIQTCGPKEIELLKQNYWNMNYTPNQWNDVSVCQKILESAEKQPAANAITTSDGDKVSYGDLVERAQRIAFSLKESGIKSGKRVGLLSKPGIDAITAMVGILLNRCCYVSLDPEFAVDRLAFIASDSGSSTILFQSSLESLAADVVSKSPISHQLMEIGAAASAQEKLQEYAYSPNDPFYMIYTSGSTGKPKGVLLTQANTQQMLATLNTDYQFTAQDNFLHQSSICFDLSVVQIFSALTAGAQVCVATAEARKDPIALADFMRDAFVSVTYFTPTQFALLLEHNSAALRKCKNYRVAYSAGERLPVRVAKAFYDLGTPATLYNTWSPSELVVQTSIQRVEYPAPDCINIPIGLPMANCRHYVLDSCLNPLPVGFIGELCVGGAQVGAGYLNRPEVNARSFVTDPFCSDEDRERGWNRLFRTGDRGRFLPDGRLEFHGRIAGDKQIKLRGFRIDLGEVEQMLYRESFTADGQGIVDISVVARTVNDGSSLTDDRQLVAYVVTKRPLSTPTEKAQYAATLQSRVEKHLNAYMLPNGYQFLDSLPVTIGGKVDRQNLLNRELSLTYPSAATASPEVSTESKPQVNNSVLNAVISLFKNVLNTDRDIEATDNFFQLGGQSILLLRLQSKVKRTFKVNPKLQDLLRSPTPLAISEMICSLKEGSTGSKPSAPVQEINWEDEVALPNDRRFNVPYGVPRVNRSDVVNVLLTGAESFIGVHMLATILSARPQTTVFVLGTYQPIQHQTLKETFNKFKLFCGEIDENTLIARTRCVDGCLAKEQFGLTDSSFDSLARSVHSIYHLASEVSLLKTYRDLKAINTTSVLNLIQLARRGDHLIEINHLSTWSVPHLQAWNKTKRTREGIVTAEESATHFTPPPTNEYGYFKARWAAEMLLTEAAERGFPVSIYRAAAATGSTATGVSESQDDFIRSVVMNMIQHKLIPQVDTTPEFVIDFVPVNYLAATMYDISSNEEVYQPGLSIYHIGNKQPLHLNELPELLGEIRGDGSVGRAIPLVEWLRVLAEGADEKEQLRWAVTKDYFMAGHTMFALDRTNTDAALEVVGESVDCPGIDVQYLQQMWQDGVNA</sequence>
<dbReference type="InterPro" id="IPR036736">
    <property type="entry name" value="ACP-like_sf"/>
</dbReference>
<dbReference type="SUPFAM" id="SSF52151">
    <property type="entry name" value="FabD/lysophospholipase-like"/>
    <property type="match status" value="1"/>
</dbReference>
<evidence type="ECO:0000256" key="8">
    <source>
        <dbReference type="SAM" id="MobiDB-lite"/>
    </source>
</evidence>
<keyword evidence="5" id="KW-0511">Multifunctional enzyme</keyword>
<dbReference type="SUPFAM" id="SSF52777">
    <property type="entry name" value="CoA-dependent acyltransferases"/>
    <property type="match status" value="2"/>
</dbReference>
<dbReference type="SUPFAM" id="SSF50129">
    <property type="entry name" value="GroES-like"/>
    <property type="match status" value="1"/>
</dbReference>
<dbReference type="InterPro" id="IPR050091">
    <property type="entry name" value="PKS_NRPS_Biosynth_Enz"/>
</dbReference>
<dbReference type="Gene3D" id="3.40.366.10">
    <property type="entry name" value="Malonyl-Coenzyme A Acyl Carrier Protein, domain 2"/>
    <property type="match status" value="1"/>
</dbReference>
<dbReference type="InterPro" id="IPR049900">
    <property type="entry name" value="PKS_mFAS_DH"/>
</dbReference>
<dbReference type="InterPro" id="IPR020845">
    <property type="entry name" value="AMP-binding_CS"/>
</dbReference>
<dbReference type="InterPro" id="IPR013968">
    <property type="entry name" value="PKS_KR"/>
</dbReference>
<feature type="region of interest" description="Disordered" evidence="8">
    <location>
        <begin position="1"/>
        <end position="36"/>
    </location>
</feature>
<dbReference type="EMBL" id="JAVDPF010000028">
    <property type="protein sequence ID" value="KAL1871280.1"/>
    <property type="molecule type" value="Genomic_DNA"/>
</dbReference>
<feature type="region of interest" description="C-terminal hotdog fold" evidence="7">
    <location>
        <begin position="1115"/>
        <end position="1273"/>
    </location>
</feature>
<dbReference type="CDD" id="cd20483">
    <property type="entry name" value="C_PKS-NRPS"/>
    <property type="match status" value="1"/>
</dbReference>
<dbReference type="Gene3D" id="3.30.70.3290">
    <property type="match status" value="1"/>
</dbReference>
<feature type="compositionally biased region" description="Basic and acidic residues" evidence="8">
    <location>
        <begin position="2358"/>
        <end position="2367"/>
    </location>
</feature>
<dbReference type="InterPro" id="IPR001227">
    <property type="entry name" value="Ac_transferase_dom_sf"/>
</dbReference>
<dbReference type="Gene3D" id="3.40.50.12780">
    <property type="entry name" value="N-terminal domain of ligase-like"/>
    <property type="match status" value="1"/>
</dbReference>
<dbReference type="Gene3D" id="3.30.559.30">
    <property type="entry name" value="Nonribosomal peptide synthetase, condensation domain"/>
    <property type="match status" value="1"/>
</dbReference>
<evidence type="ECO:0000313" key="13">
    <source>
        <dbReference type="Proteomes" id="UP001583193"/>
    </source>
</evidence>
<evidence type="ECO:0000259" key="9">
    <source>
        <dbReference type="PROSITE" id="PS50075"/>
    </source>
</evidence>
<dbReference type="Gene3D" id="1.10.1200.10">
    <property type="entry name" value="ACP-like"/>
    <property type="match status" value="2"/>
</dbReference>
<dbReference type="PANTHER" id="PTHR43775">
    <property type="entry name" value="FATTY ACID SYNTHASE"/>
    <property type="match status" value="1"/>
</dbReference>
<evidence type="ECO:0000256" key="2">
    <source>
        <dbReference type="ARBA" id="ARBA00022553"/>
    </source>
</evidence>
<dbReference type="SMART" id="SM00825">
    <property type="entry name" value="PKS_KS"/>
    <property type="match status" value="1"/>
</dbReference>
<dbReference type="NCBIfam" id="TIGR01733">
    <property type="entry name" value="AA-adenyl-dom"/>
    <property type="match status" value="1"/>
</dbReference>
<dbReference type="InterPro" id="IPR020807">
    <property type="entry name" value="PKS_DH"/>
</dbReference>
<dbReference type="Pfam" id="PF00109">
    <property type="entry name" value="ketoacyl-synt"/>
    <property type="match status" value="1"/>
</dbReference>
<dbReference type="PROSITE" id="PS00455">
    <property type="entry name" value="AMP_BINDING"/>
    <property type="match status" value="1"/>
</dbReference>
<dbReference type="InterPro" id="IPR011032">
    <property type="entry name" value="GroES-like_sf"/>
</dbReference>
<dbReference type="InterPro" id="IPR013154">
    <property type="entry name" value="ADH-like_N"/>
</dbReference>
<dbReference type="InterPro" id="IPR016039">
    <property type="entry name" value="Thiolase-like"/>
</dbReference>
<dbReference type="SUPFAM" id="SSF56801">
    <property type="entry name" value="Acetyl-CoA synthetase-like"/>
    <property type="match status" value="1"/>
</dbReference>
<dbReference type="SMART" id="SM00827">
    <property type="entry name" value="PKS_AT"/>
    <property type="match status" value="1"/>
</dbReference>
<dbReference type="Gene3D" id="3.40.47.10">
    <property type="match status" value="1"/>
</dbReference>
<evidence type="ECO:0000256" key="1">
    <source>
        <dbReference type="ARBA" id="ARBA00022450"/>
    </source>
</evidence>
<keyword evidence="4" id="KW-0808">Transferase</keyword>
<proteinExistence type="inferred from homology"/>
<keyword evidence="13" id="KW-1185">Reference proteome</keyword>
<dbReference type="Pfam" id="PF00698">
    <property type="entry name" value="Acyl_transf_1"/>
    <property type="match status" value="1"/>
</dbReference>
<dbReference type="InterPro" id="IPR010071">
    <property type="entry name" value="AA_adenyl_dom"/>
</dbReference>
<gene>
    <name evidence="12" type="ORF">Plec18167_007214</name>
</gene>
<feature type="domain" description="Carrier" evidence="9">
    <location>
        <begin position="2263"/>
        <end position="2340"/>
    </location>
</feature>
<dbReference type="SUPFAM" id="SSF51735">
    <property type="entry name" value="NAD(P)-binding Rossmann-fold domains"/>
    <property type="match status" value="4"/>
</dbReference>
<dbReference type="InterPro" id="IPR056501">
    <property type="entry name" value="NAD-bd_HRPKS_sdrA"/>
</dbReference>
<dbReference type="InterPro" id="IPR057326">
    <property type="entry name" value="KR_dom"/>
</dbReference>
<dbReference type="Pfam" id="PF14765">
    <property type="entry name" value="PS-DH"/>
    <property type="match status" value="1"/>
</dbReference>
<dbReference type="Pfam" id="PF00668">
    <property type="entry name" value="Condensation"/>
    <property type="match status" value="1"/>
</dbReference>
<dbReference type="Gene3D" id="3.90.180.10">
    <property type="entry name" value="Medium-chain alcohol dehydrogenases, catalytic domain"/>
    <property type="match status" value="1"/>
</dbReference>
<dbReference type="Pfam" id="PF08659">
    <property type="entry name" value="KR"/>
    <property type="match status" value="1"/>
</dbReference>
<dbReference type="SUPFAM" id="SSF53901">
    <property type="entry name" value="Thiolase-like"/>
    <property type="match status" value="1"/>
</dbReference>
<dbReference type="InterPro" id="IPR016036">
    <property type="entry name" value="Malonyl_transacylase_ACP-bd"/>
</dbReference>
<keyword evidence="2" id="KW-0597">Phosphoprotein</keyword>
<keyword evidence="3" id="KW-0436">Ligase</keyword>
<feature type="region of interest" description="N-terminal hotdog fold" evidence="7">
    <location>
        <begin position="960"/>
        <end position="1095"/>
    </location>
</feature>
<dbReference type="InterPro" id="IPR014030">
    <property type="entry name" value="Ketoacyl_synth_N"/>
</dbReference>
<evidence type="ECO:0000259" key="10">
    <source>
        <dbReference type="PROSITE" id="PS52004"/>
    </source>
</evidence>
<feature type="domain" description="Carrier" evidence="9">
    <location>
        <begin position="3400"/>
        <end position="3476"/>
    </location>
</feature>
<feature type="domain" description="Ketosynthase family 3 (KS3)" evidence="10">
    <location>
        <begin position="36"/>
        <end position="459"/>
    </location>
</feature>
<accession>A0ABR3X616</accession>
<dbReference type="InterPro" id="IPR009081">
    <property type="entry name" value="PP-bd_ACP"/>
</dbReference>
<evidence type="ECO:0000259" key="11">
    <source>
        <dbReference type="PROSITE" id="PS52019"/>
    </source>
</evidence>
<evidence type="ECO:0000256" key="5">
    <source>
        <dbReference type="ARBA" id="ARBA00023268"/>
    </source>
</evidence>
<dbReference type="SMART" id="SM00826">
    <property type="entry name" value="PKS_DH"/>
    <property type="match status" value="1"/>
</dbReference>
<dbReference type="InterPro" id="IPR042099">
    <property type="entry name" value="ANL_N_sf"/>
</dbReference>
<dbReference type="Pfam" id="PF00550">
    <property type="entry name" value="PP-binding"/>
    <property type="match status" value="2"/>
</dbReference>
<dbReference type="Proteomes" id="UP001583193">
    <property type="component" value="Unassembled WGS sequence"/>
</dbReference>
<organism evidence="12 13">
    <name type="scientific">Paecilomyces lecythidis</name>
    <dbReference type="NCBI Taxonomy" id="3004212"/>
    <lineage>
        <taxon>Eukaryota</taxon>
        <taxon>Fungi</taxon>
        <taxon>Dikarya</taxon>
        <taxon>Ascomycota</taxon>
        <taxon>Pezizomycotina</taxon>
        <taxon>Eurotiomycetes</taxon>
        <taxon>Eurotiomycetidae</taxon>
        <taxon>Eurotiales</taxon>
        <taxon>Thermoascaceae</taxon>
        <taxon>Paecilomyces</taxon>
    </lineage>
</organism>
<reference evidence="12 13" key="1">
    <citation type="journal article" date="2024" name="IMA Fungus">
        <title>IMA Genome - F19 : A genome assembly and annotation guide to empower mycologists, including annotated draft genome sequences of Ceratocystis pirilliformis, Diaporthe australafricana, Fusarium ophioides, Paecilomyces lecythidis, and Sporothrix stenoceras.</title>
        <authorList>
            <person name="Aylward J."/>
            <person name="Wilson A.M."/>
            <person name="Visagie C.M."/>
            <person name="Spraker J."/>
            <person name="Barnes I."/>
            <person name="Buitendag C."/>
            <person name="Ceriani C."/>
            <person name="Del Mar Angel L."/>
            <person name="du Plessis D."/>
            <person name="Fuchs T."/>
            <person name="Gasser K."/>
            <person name="Kramer D."/>
            <person name="Li W."/>
            <person name="Munsamy K."/>
            <person name="Piso A."/>
            <person name="Price J.L."/>
            <person name="Sonnekus B."/>
            <person name="Thomas C."/>
            <person name="van der Nest A."/>
            <person name="van Dijk A."/>
            <person name="van Heerden A."/>
            <person name="van Vuuren N."/>
            <person name="Yilmaz N."/>
            <person name="Duong T.A."/>
            <person name="van der Merwe N.A."/>
            <person name="Wingfield M.J."/>
            <person name="Wingfield B.D."/>
        </authorList>
    </citation>
    <scope>NUCLEOTIDE SEQUENCE [LARGE SCALE GENOMIC DNA]</scope>
    <source>
        <strain evidence="12 13">CMW 18167</strain>
    </source>
</reference>
<feature type="active site" description="Proton acceptor; for dehydratase activity" evidence="7">
    <location>
        <position position="992"/>
    </location>
</feature>
<dbReference type="Gene3D" id="3.30.559.10">
    <property type="entry name" value="Chloramphenicol acetyltransferase-like domain"/>
    <property type="match status" value="1"/>
</dbReference>
<feature type="domain" description="PKS/mFAS DH" evidence="11">
    <location>
        <begin position="960"/>
        <end position="1273"/>
    </location>
</feature>
<comment type="caution">
    <text evidence="12">The sequence shown here is derived from an EMBL/GenBank/DDBJ whole genome shotgun (WGS) entry which is preliminary data.</text>
</comment>
<dbReference type="InterPro" id="IPR020841">
    <property type="entry name" value="PKS_Beta-ketoAc_synthase_dom"/>
</dbReference>
<dbReference type="SMART" id="SM00822">
    <property type="entry name" value="PKS_KR"/>
    <property type="match status" value="1"/>
</dbReference>
<evidence type="ECO:0000256" key="4">
    <source>
        <dbReference type="ARBA" id="ARBA00022679"/>
    </source>
</evidence>
<dbReference type="InterPro" id="IPR042104">
    <property type="entry name" value="PKS_dehydratase_sf"/>
</dbReference>
<dbReference type="SMART" id="SM00823">
    <property type="entry name" value="PKS_PP"/>
    <property type="match status" value="2"/>
</dbReference>
<dbReference type="SUPFAM" id="SSF55048">
    <property type="entry name" value="Probable ACP-binding domain of malonyl-CoA ACP transacylase"/>
    <property type="match status" value="1"/>
</dbReference>
<dbReference type="InterPro" id="IPR013120">
    <property type="entry name" value="FAR_NAD-bd"/>
</dbReference>
<dbReference type="InterPro" id="IPR000873">
    <property type="entry name" value="AMP-dep_synth/lig_dom"/>
</dbReference>
<dbReference type="Pfam" id="PF16197">
    <property type="entry name" value="KAsynt_C_assoc"/>
    <property type="match status" value="1"/>
</dbReference>
<dbReference type="Pfam" id="PF08240">
    <property type="entry name" value="ADH_N"/>
    <property type="match status" value="1"/>
</dbReference>
<dbReference type="Pfam" id="PF02801">
    <property type="entry name" value="Ketoacyl-synt_C"/>
    <property type="match status" value="1"/>
</dbReference>
<dbReference type="PROSITE" id="PS52004">
    <property type="entry name" value="KS3_2"/>
    <property type="match status" value="1"/>
</dbReference>
<dbReference type="SMART" id="SM00829">
    <property type="entry name" value="PKS_ER"/>
    <property type="match status" value="1"/>
</dbReference>
<dbReference type="InterPro" id="IPR001242">
    <property type="entry name" value="Condensation_dom"/>
</dbReference>
<dbReference type="Pfam" id="PF23114">
    <property type="entry name" value="NAD-bd_HRPKS_sdrA"/>
    <property type="match status" value="1"/>
</dbReference>
<dbReference type="CDD" id="cd05930">
    <property type="entry name" value="A_NRPS"/>
    <property type="match status" value="1"/>
</dbReference>
<dbReference type="InterPro" id="IPR049551">
    <property type="entry name" value="PKS_DH_C"/>
</dbReference>
<dbReference type="InterPro" id="IPR032821">
    <property type="entry name" value="PKS_assoc"/>
</dbReference>
<dbReference type="PROSITE" id="PS00606">
    <property type="entry name" value="KS3_1"/>
    <property type="match status" value="1"/>
</dbReference>
<dbReference type="InterPro" id="IPR018201">
    <property type="entry name" value="Ketoacyl_synth_AS"/>
</dbReference>
<dbReference type="Pfam" id="PF07993">
    <property type="entry name" value="NAD_binding_4"/>
    <property type="match status" value="1"/>
</dbReference>
<dbReference type="Pfam" id="PF13602">
    <property type="entry name" value="ADH_zinc_N_2"/>
    <property type="match status" value="1"/>
</dbReference>
<dbReference type="InterPro" id="IPR023213">
    <property type="entry name" value="CAT-like_dom_sf"/>
</dbReference>
<dbReference type="InterPro" id="IPR049552">
    <property type="entry name" value="PKS_DH_N"/>
</dbReference>
<evidence type="ECO:0000256" key="3">
    <source>
        <dbReference type="ARBA" id="ARBA00022598"/>
    </source>
</evidence>
<protein>
    <submittedName>
        <fullName evidence="12">Hybrid PKS-NRPS biosynthetic cluster</fullName>
    </submittedName>
</protein>
<dbReference type="CDD" id="cd05195">
    <property type="entry name" value="enoyl_red"/>
    <property type="match status" value="1"/>
</dbReference>
<dbReference type="InterPro" id="IPR045851">
    <property type="entry name" value="AMP-bd_C_sf"/>
</dbReference>
<dbReference type="Gene3D" id="3.30.300.30">
    <property type="match status" value="1"/>
</dbReference>
<dbReference type="Gene3D" id="3.10.129.110">
    <property type="entry name" value="Polyketide synthase dehydratase"/>
    <property type="match status" value="1"/>
</dbReference>
<feature type="region of interest" description="Disordered" evidence="8">
    <location>
        <begin position="2346"/>
        <end position="2368"/>
    </location>
</feature>
<keyword evidence="1" id="KW-0596">Phosphopantetheine</keyword>
<evidence type="ECO:0000256" key="6">
    <source>
        <dbReference type="ARBA" id="ARBA00029443"/>
    </source>
</evidence>
<dbReference type="InterPro" id="IPR020843">
    <property type="entry name" value="ER"/>
</dbReference>
<dbReference type="Gene3D" id="3.40.50.720">
    <property type="entry name" value="NAD(P)-binding Rossmann-like Domain"/>
    <property type="match status" value="4"/>
</dbReference>
<dbReference type="Pfam" id="PF21089">
    <property type="entry name" value="PKS_DH_N"/>
    <property type="match status" value="1"/>
</dbReference>
<dbReference type="InterPro" id="IPR014031">
    <property type="entry name" value="Ketoacyl_synth_C"/>
</dbReference>
<dbReference type="SUPFAM" id="SSF47336">
    <property type="entry name" value="ACP-like"/>
    <property type="match status" value="2"/>
</dbReference>
<dbReference type="Pfam" id="PF00501">
    <property type="entry name" value="AMP-binding"/>
    <property type="match status" value="1"/>
</dbReference>
<dbReference type="PANTHER" id="PTHR43775:SF37">
    <property type="entry name" value="SI:DKEY-61P9.11"/>
    <property type="match status" value="1"/>
</dbReference>
<dbReference type="PROSITE" id="PS52019">
    <property type="entry name" value="PKS_MFAS_DH"/>
    <property type="match status" value="1"/>
</dbReference>
<dbReference type="PROSITE" id="PS50075">
    <property type="entry name" value="CARRIER"/>
    <property type="match status" value="2"/>
</dbReference>
<dbReference type="InterPro" id="IPR036291">
    <property type="entry name" value="NAD(P)-bd_dom_sf"/>
</dbReference>
<evidence type="ECO:0000256" key="7">
    <source>
        <dbReference type="PROSITE-ProRule" id="PRU01363"/>
    </source>
</evidence>
<comment type="similarity">
    <text evidence="6">In the C-terminal section; belongs to the NRP synthetase family.</text>
</comment>
<dbReference type="InterPro" id="IPR016035">
    <property type="entry name" value="Acyl_Trfase/lysoPLipase"/>
</dbReference>
<dbReference type="InterPro" id="IPR014043">
    <property type="entry name" value="Acyl_transferase_dom"/>
</dbReference>
<name>A0ABR3X616_9EURO</name>
<dbReference type="CDD" id="cd00833">
    <property type="entry name" value="PKS"/>
    <property type="match status" value="1"/>
</dbReference>
<feature type="compositionally biased region" description="Low complexity" evidence="8">
    <location>
        <begin position="16"/>
        <end position="30"/>
    </location>
</feature>
<dbReference type="InterPro" id="IPR020806">
    <property type="entry name" value="PKS_PP-bd"/>
</dbReference>
<evidence type="ECO:0000313" key="12">
    <source>
        <dbReference type="EMBL" id="KAL1871280.1"/>
    </source>
</evidence>
<feature type="active site" description="Proton donor; for dehydratase activity" evidence="7">
    <location>
        <position position="1179"/>
    </location>
</feature>